<dbReference type="SUPFAM" id="SSF55961">
    <property type="entry name" value="Bet v1-like"/>
    <property type="match status" value="1"/>
</dbReference>
<sequence length="531" mass="56317">MPVFERRSLVPHDRSTVFAWFSRRGALVRLTPPFAGSVRREPEGLDVGSVARLGIGAPGSLGLGLESATGLARTILPFRLPQWFAPEAPWTARHTALEPDRMFRDELASGPLTSWVHTHTFEDAAPGEADTADGHPGCVVLDHIEYELPAGAVLRRKGSVWSRAGRWTEERLESELDRQFAYRATQLRDDLAFHAAHPVPSVPSTESGESGESDESGNPRPLTIAVSGASGLIGTQLCALLTGGGHRVLRLVRGGHHTPADETIMWDPASGILDAEALRSADVVVNLSGETIGGRLSEAHRSAVLQSRLAATGLLARTLAELADDGRPRALVNASAVGYYGAAAGTGPRGEGLRETDPPGDDFLAEVCQQWERATAPASRAGVRTAMIRTGLVLTPAGGVLQQLLPLFLLGAGGPLGTGKDRNPWQSWISIDDIVGLFAHAALTDTVEGPINGTAPEPVQARDFAATLGRVLHRPSAVPLPAAAPTALLGSEGNRLLVEADQRARADRAQGSGYAYRHPDLESALRHVLGR</sequence>
<dbReference type="PANTHER" id="PTHR11092:SF0">
    <property type="entry name" value="EPIMERASE FAMILY PROTEIN SDR39U1"/>
    <property type="match status" value="1"/>
</dbReference>
<dbReference type="InterPro" id="IPR010099">
    <property type="entry name" value="SDR39U1"/>
</dbReference>
<feature type="domain" description="DUF1731" evidence="4">
    <location>
        <begin position="480"/>
        <end position="528"/>
    </location>
</feature>
<dbReference type="InterPro" id="IPR023393">
    <property type="entry name" value="START-like_dom_sf"/>
</dbReference>
<accession>A0ABQ2LW74</accession>
<dbReference type="CDD" id="cd07820">
    <property type="entry name" value="SRPBCC_3"/>
    <property type="match status" value="1"/>
</dbReference>
<evidence type="ECO:0000256" key="2">
    <source>
        <dbReference type="SAM" id="MobiDB-lite"/>
    </source>
</evidence>
<dbReference type="Pfam" id="PF01370">
    <property type="entry name" value="Epimerase"/>
    <property type="match status" value="1"/>
</dbReference>
<dbReference type="InterPro" id="IPR001509">
    <property type="entry name" value="Epimerase_deHydtase"/>
</dbReference>
<comment type="caution">
    <text evidence="5">The sequence shown here is derived from an EMBL/GenBank/DDBJ whole genome shotgun (WGS) entry which is preliminary data.</text>
</comment>
<dbReference type="InterPro" id="IPR036291">
    <property type="entry name" value="NAD(P)-bd_dom_sf"/>
</dbReference>
<comment type="similarity">
    <text evidence="1">Belongs to the NAD(P)-dependent epimerase/dehydratase family. SDR39U1 subfamily.</text>
</comment>
<keyword evidence="6" id="KW-1185">Reference proteome</keyword>
<dbReference type="Gene3D" id="3.30.530.20">
    <property type="match status" value="1"/>
</dbReference>
<feature type="domain" description="NAD-dependent epimerase/dehydratase" evidence="3">
    <location>
        <begin position="224"/>
        <end position="443"/>
    </location>
</feature>
<protein>
    <recommendedName>
        <fullName evidence="7">TIGR01777 family protein</fullName>
    </recommendedName>
</protein>
<dbReference type="RefSeq" id="WP_188805376.1">
    <property type="nucleotide sequence ID" value="NZ_BAAAOU010000004.1"/>
</dbReference>
<dbReference type="NCBIfam" id="TIGR01777">
    <property type="entry name" value="yfcH"/>
    <property type="match status" value="1"/>
</dbReference>
<name>A0ABQ2LW74_9MICC</name>
<evidence type="ECO:0008006" key="7">
    <source>
        <dbReference type="Google" id="ProtNLM"/>
    </source>
</evidence>
<evidence type="ECO:0000259" key="4">
    <source>
        <dbReference type="Pfam" id="PF08338"/>
    </source>
</evidence>
<dbReference type="Pfam" id="PF08338">
    <property type="entry name" value="DUF1731"/>
    <property type="match status" value="1"/>
</dbReference>
<dbReference type="Proteomes" id="UP000642509">
    <property type="component" value="Unassembled WGS sequence"/>
</dbReference>
<dbReference type="SUPFAM" id="SSF51735">
    <property type="entry name" value="NAD(P)-binding Rossmann-fold domains"/>
    <property type="match status" value="1"/>
</dbReference>
<reference evidence="6" key="1">
    <citation type="journal article" date="2019" name="Int. J. Syst. Evol. Microbiol.">
        <title>The Global Catalogue of Microorganisms (GCM) 10K type strain sequencing project: providing services to taxonomists for standard genome sequencing and annotation.</title>
        <authorList>
            <consortium name="The Broad Institute Genomics Platform"/>
            <consortium name="The Broad Institute Genome Sequencing Center for Infectious Disease"/>
            <person name="Wu L."/>
            <person name="Ma J."/>
        </authorList>
    </citation>
    <scope>NUCLEOTIDE SEQUENCE [LARGE SCALE GENOMIC DNA]</scope>
    <source>
        <strain evidence="6">CGMCC 1.7064</strain>
    </source>
</reference>
<dbReference type="PANTHER" id="PTHR11092">
    <property type="entry name" value="SUGAR NUCLEOTIDE EPIMERASE RELATED"/>
    <property type="match status" value="1"/>
</dbReference>
<organism evidence="5 6">
    <name type="scientific">Citricoccus zhacaiensis</name>
    <dbReference type="NCBI Taxonomy" id="489142"/>
    <lineage>
        <taxon>Bacteria</taxon>
        <taxon>Bacillati</taxon>
        <taxon>Actinomycetota</taxon>
        <taxon>Actinomycetes</taxon>
        <taxon>Micrococcales</taxon>
        <taxon>Micrococcaceae</taxon>
        <taxon>Citricoccus</taxon>
    </lineage>
</organism>
<evidence type="ECO:0000313" key="5">
    <source>
        <dbReference type="EMBL" id="GGO43888.1"/>
    </source>
</evidence>
<feature type="compositionally biased region" description="Low complexity" evidence="2">
    <location>
        <begin position="198"/>
        <end position="208"/>
    </location>
</feature>
<proteinExistence type="inferred from homology"/>
<feature type="region of interest" description="Disordered" evidence="2">
    <location>
        <begin position="197"/>
        <end position="222"/>
    </location>
</feature>
<evidence type="ECO:0000259" key="3">
    <source>
        <dbReference type="Pfam" id="PF01370"/>
    </source>
</evidence>
<evidence type="ECO:0000313" key="6">
    <source>
        <dbReference type="Proteomes" id="UP000642509"/>
    </source>
</evidence>
<dbReference type="EMBL" id="BMLQ01000003">
    <property type="protein sequence ID" value="GGO43888.1"/>
    <property type="molecule type" value="Genomic_DNA"/>
</dbReference>
<dbReference type="Gene3D" id="3.40.50.720">
    <property type="entry name" value="NAD(P)-binding Rossmann-like Domain"/>
    <property type="match status" value="1"/>
</dbReference>
<dbReference type="InterPro" id="IPR013549">
    <property type="entry name" value="DUF1731"/>
</dbReference>
<gene>
    <name evidence="5" type="ORF">GCM10010977_13070</name>
</gene>
<evidence type="ECO:0000256" key="1">
    <source>
        <dbReference type="ARBA" id="ARBA00009353"/>
    </source>
</evidence>